<dbReference type="AlphaFoldDB" id="A0A938BRQ2"/>
<comment type="caution">
    <text evidence="1">The sequence shown here is derived from an EMBL/GenBank/DDBJ whole genome shotgun (WGS) entry which is preliminary data.</text>
</comment>
<gene>
    <name evidence="1" type="ORF">FJY75_11955</name>
</gene>
<dbReference type="SUPFAM" id="SSF64182">
    <property type="entry name" value="DHH phosphoesterases"/>
    <property type="match status" value="1"/>
</dbReference>
<protein>
    <submittedName>
        <fullName evidence="1">Bifunctional oligoribonuclease/PAP phosphatase NrnA</fullName>
    </submittedName>
</protein>
<proteinExistence type="predicted"/>
<dbReference type="Gene3D" id="3.90.1640.10">
    <property type="entry name" value="inorganic pyrophosphatase (n-terminal core)"/>
    <property type="match status" value="1"/>
</dbReference>
<accession>A0A938BRQ2</accession>
<dbReference type="EMBL" id="VGIY01000398">
    <property type="protein sequence ID" value="MBM3318555.1"/>
    <property type="molecule type" value="Genomic_DNA"/>
</dbReference>
<evidence type="ECO:0000313" key="2">
    <source>
        <dbReference type="Proteomes" id="UP000748308"/>
    </source>
</evidence>
<dbReference type="Proteomes" id="UP000748308">
    <property type="component" value="Unassembled WGS sequence"/>
</dbReference>
<name>A0A938BRQ2_UNCEI</name>
<dbReference type="InterPro" id="IPR038763">
    <property type="entry name" value="DHH_sf"/>
</dbReference>
<evidence type="ECO:0000313" key="1">
    <source>
        <dbReference type="EMBL" id="MBM3318555.1"/>
    </source>
</evidence>
<reference evidence="1" key="1">
    <citation type="submission" date="2019-03" db="EMBL/GenBank/DDBJ databases">
        <title>Lake Tanganyika Metagenome-Assembled Genomes (MAGs).</title>
        <authorList>
            <person name="Tran P."/>
        </authorList>
    </citation>
    <scope>NUCLEOTIDE SEQUENCE</scope>
    <source>
        <strain evidence="1">M_DeepCast_400m_m2_100</strain>
    </source>
</reference>
<organism evidence="1 2">
    <name type="scientific">Eiseniibacteriota bacterium</name>
    <dbReference type="NCBI Taxonomy" id="2212470"/>
    <lineage>
        <taxon>Bacteria</taxon>
        <taxon>Candidatus Eiseniibacteriota</taxon>
    </lineage>
</organism>
<feature type="non-terminal residue" evidence="1">
    <location>
        <position position="48"/>
    </location>
</feature>
<sequence>MFESLVEQMRRARGVLLTTHECPDGDGIGCLLALDQVLRARGTRTELL</sequence>